<gene>
    <name evidence="6" type="ORF">cand_010020</name>
</gene>
<dbReference type="InterPro" id="IPR044566">
    <property type="entry name" value="RMV1-like"/>
</dbReference>
<keyword evidence="4" id="KW-1133">Transmembrane helix</keyword>
<evidence type="ECO:0000256" key="3">
    <source>
        <dbReference type="ARBA" id="ARBA00022475"/>
    </source>
</evidence>
<evidence type="ECO:0000313" key="7">
    <source>
        <dbReference type="Proteomes" id="UP000186804"/>
    </source>
</evidence>
<feature type="chain" id="PRO_5009630318" description="Amino acid permease family protein" evidence="5">
    <location>
        <begin position="23"/>
        <end position="497"/>
    </location>
</feature>
<feature type="transmembrane region" description="Helical" evidence="4">
    <location>
        <begin position="125"/>
        <end position="143"/>
    </location>
</feature>
<organism evidence="6 7">
    <name type="scientific">Cryptosporidium andersoni</name>
    <dbReference type="NCBI Taxonomy" id="117008"/>
    <lineage>
        <taxon>Eukaryota</taxon>
        <taxon>Sar</taxon>
        <taxon>Alveolata</taxon>
        <taxon>Apicomplexa</taxon>
        <taxon>Conoidasida</taxon>
        <taxon>Coccidia</taxon>
        <taxon>Eucoccidiorida</taxon>
        <taxon>Eimeriorina</taxon>
        <taxon>Cryptosporidiidae</taxon>
        <taxon>Cryptosporidium</taxon>
    </lineage>
</organism>
<keyword evidence="5" id="KW-0732">Signal</keyword>
<dbReference type="OrthoDB" id="340262at2759"/>
<keyword evidence="4" id="KW-0812">Transmembrane</keyword>
<feature type="transmembrane region" description="Helical" evidence="4">
    <location>
        <begin position="459"/>
        <end position="479"/>
    </location>
</feature>
<dbReference type="GO" id="GO:0005886">
    <property type="term" value="C:plasma membrane"/>
    <property type="evidence" value="ECO:0007669"/>
    <property type="project" value="UniProtKB-SubCell"/>
</dbReference>
<accession>A0A1J4MSX7</accession>
<keyword evidence="2" id="KW-0813">Transport</keyword>
<protein>
    <recommendedName>
        <fullName evidence="8">Amino acid permease family protein</fullName>
    </recommendedName>
</protein>
<dbReference type="EMBL" id="LRBS01000040">
    <property type="protein sequence ID" value="OII77353.1"/>
    <property type="molecule type" value="Genomic_DNA"/>
</dbReference>
<sequence length="497" mass="57990">MKNICLTMLCISFFTICGGSYGSELVISTIGIHNFIWVQILISILYVIPIITIYNIMFQSFPQSKDLSSWCKELFGTSISLYVESLYIFMECGMISSLISLSLVYQKSFMNYIHISIFTPLQQMIILSIILTLFTIFTLYMINFEKYIKYMLIIIMIPLILTILIFIYKIPTSSWFITSQFPKSDKINWILALQYIMWLNFGYEKLFIIIRNNPNNIEPEIINNSKIIYVLLANILIISLTYIISLWCGCCILNYFNKDSEAFKLGNFFIISTYLIGRTPLASLIVIAACFSVIGRIASDLEYIHLLILIKWKNYYNKDIENLYYINKGYISAIIITLCFILSIFIPQKYLIGSVSTLYSCIIFITITAFLKCLWKFQNNYYNHEILKLPLIYNEDEINNISDIQNIQNEDLSLFSPKNFEDAIYFFNLPLKIKLIIHIFLCVPPVIFGIILFCSYISLYYIGLIFLIIIITAIIDQLYSKYQQNLEFNYNGKIVLF</sequence>
<feature type="transmembrane region" description="Helical" evidence="4">
    <location>
        <begin position="32"/>
        <end position="58"/>
    </location>
</feature>
<evidence type="ECO:0008006" key="8">
    <source>
        <dbReference type="Google" id="ProtNLM"/>
    </source>
</evidence>
<proteinExistence type="predicted"/>
<reference evidence="6 7" key="1">
    <citation type="submission" date="2016-10" db="EMBL/GenBank/DDBJ databases">
        <title>Reductive evolution of mitochondrial metabolism and differential evolution of invasion-related proteins in Cryptosporidium.</title>
        <authorList>
            <person name="Liu S."/>
            <person name="Roellig D.M."/>
            <person name="Guo Y."/>
            <person name="Li N."/>
            <person name="Frace M.A."/>
            <person name="Tang K."/>
            <person name="Zhang L."/>
            <person name="Feng Y."/>
            <person name="Xiao L."/>
        </authorList>
    </citation>
    <scope>NUCLEOTIDE SEQUENCE [LARGE SCALE GENOMIC DNA]</scope>
    <source>
        <strain evidence="6">30847</strain>
    </source>
</reference>
<dbReference type="Proteomes" id="UP000186804">
    <property type="component" value="Unassembled WGS sequence"/>
</dbReference>
<feature type="transmembrane region" description="Helical" evidence="4">
    <location>
        <begin position="150"/>
        <end position="167"/>
    </location>
</feature>
<comment type="subcellular location">
    <subcellularLocation>
        <location evidence="1">Cell membrane</location>
        <topology evidence="1">Multi-pass membrane protein</topology>
    </subcellularLocation>
</comment>
<dbReference type="GO" id="GO:0022857">
    <property type="term" value="F:transmembrane transporter activity"/>
    <property type="evidence" value="ECO:0007669"/>
    <property type="project" value="InterPro"/>
</dbReference>
<keyword evidence="7" id="KW-1185">Reference proteome</keyword>
<evidence type="ECO:0000256" key="1">
    <source>
        <dbReference type="ARBA" id="ARBA00004651"/>
    </source>
</evidence>
<feature type="signal peptide" evidence="5">
    <location>
        <begin position="1"/>
        <end position="22"/>
    </location>
</feature>
<feature type="transmembrane region" description="Helical" evidence="4">
    <location>
        <begin position="435"/>
        <end position="453"/>
    </location>
</feature>
<keyword evidence="4" id="KW-0472">Membrane</keyword>
<dbReference type="AlphaFoldDB" id="A0A1J4MSX7"/>
<feature type="transmembrane region" description="Helical" evidence="4">
    <location>
        <begin position="351"/>
        <end position="371"/>
    </location>
</feature>
<dbReference type="RefSeq" id="XP_067069199.1">
    <property type="nucleotide sequence ID" value="XM_067211241.1"/>
</dbReference>
<feature type="transmembrane region" description="Helical" evidence="4">
    <location>
        <begin position="323"/>
        <end position="345"/>
    </location>
</feature>
<comment type="caution">
    <text evidence="6">The sequence shown here is derived from an EMBL/GenBank/DDBJ whole genome shotgun (WGS) entry which is preliminary data.</text>
</comment>
<feature type="transmembrane region" description="Helical" evidence="4">
    <location>
        <begin position="187"/>
        <end position="206"/>
    </location>
</feature>
<feature type="transmembrane region" description="Helical" evidence="4">
    <location>
        <begin position="79"/>
        <end position="105"/>
    </location>
</feature>
<keyword evidence="3" id="KW-1003">Cell membrane</keyword>
<evidence type="ECO:0000256" key="4">
    <source>
        <dbReference type="SAM" id="Phobius"/>
    </source>
</evidence>
<evidence type="ECO:0000313" key="6">
    <source>
        <dbReference type="EMBL" id="OII77353.1"/>
    </source>
</evidence>
<dbReference type="PANTHER" id="PTHR45826:SF2">
    <property type="entry name" value="AMINO ACID TRANSPORTER"/>
    <property type="match status" value="1"/>
</dbReference>
<feature type="transmembrane region" description="Helical" evidence="4">
    <location>
        <begin position="227"/>
        <end position="256"/>
    </location>
</feature>
<name>A0A1J4MSX7_9CRYT</name>
<dbReference type="VEuPathDB" id="CryptoDB:cand_010020"/>
<dbReference type="PANTHER" id="PTHR45826">
    <property type="entry name" value="POLYAMINE TRANSPORTER PUT1"/>
    <property type="match status" value="1"/>
</dbReference>
<evidence type="ECO:0000256" key="2">
    <source>
        <dbReference type="ARBA" id="ARBA00022448"/>
    </source>
</evidence>
<evidence type="ECO:0000256" key="5">
    <source>
        <dbReference type="SAM" id="SignalP"/>
    </source>
</evidence>
<dbReference type="GeneID" id="92365187"/>
<feature type="transmembrane region" description="Helical" evidence="4">
    <location>
        <begin position="268"/>
        <end position="294"/>
    </location>
</feature>